<evidence type="ECO:0000256" key="4">
    <source>
        <dbReference type="ARBA" id="ARBA00022692"/>
    </source>
</evidence>
<evidence type="ECO:0000313" key="14">
    <source>
        <dbReference type="EMBL" id="ASP38155.1"/>
    </source>
</evidence>
<evidence type="ECO:0000256" key="5">
    <source>
        <dbReference type="ARBA" id="ARBA00022723"/>
    </source>
</evidence>
<feature type="transmembrane region" description="Helical" evidence="12">
    <location>
        <begin position="63"/>
        <end position="86"/>
    </location>
</feature>
<keyword evidence="7" id="KW-0862">Zinc</keyword>
<keyword evidence="9" id="KW-0482">Metalloprotease</keyword>
<dbReference type="RefSeq" id="WP_094059354.1">
    <property type="nucleotide sequence ID" value="NZ_CP022530.1"/>
</dbReference>
<keyword evidence="3" id="KW-0645">Protease</keyword>
<keyword evidence="5" id="KW-0479">Metal-binding</keyword>
<evidence type="ECO:0000256" key="12">
    <source>
        <dbReference type="SAM" id="Phobius"/>
    </source>
</evidence>
<keyword evidence="8 12" id="KW-1133">Transmembrane helix</keyword>
<dbReference type="InterPro" id="IPR001915">
    <property type="entry name" value="Peptidase_M48"/>
</dbReference>
<organism evidence="14 15">
    <name type="scientific">Bacterioplanes sanyensis</name>
    <dbReference type="NCBI Taxonomy" id="1249553"/>
    <lineage>
        <taxon>Bacteria</taxon>
        <taxon>Pseudomonadati</taxon>
        <taxon>Pseudomonadota</taxon>
        <taxon>Gammaproteobacteria</taxon>
        <taxon>Oceanospirillales</taxon>
        <taxon>Oceanospirillaceae</taxon>
        <taxon>Bacterioplanes</taxon>
    </lineage>
</organism>
<dbReference type="Proteomes" id="UP000202440">
    <property type="component" value="Chromosome"/>
</dbReference>
<accession>A0A222FGE8</accession>
<sequence length="657" mass="72817">MDFFSQQDQARKRTGQLIFLFGLAVLALTVLVNLVVVGALWGFEYNSTQQVSLLDSLTSKVSWQQWLTISAAVIAVVACASLYKWLSLRGGGQRVAEMLGGRLVPPNSDDFYQRRLLNVVEEMAIASGMPVPPVYVLPDHSINAFAAGYQPSDAVIGVTQGTMEKLSRDQLQGVIAHEFSHIFNGDMRLNIRLMAILFGILFIGLIGRFMLESAMHSRSRSSSKENNTLPLWAIGLSLVVIGYSGVFFGNLIKAAVSRQREFLADASAVQFTRNPDGIADALKVIGHGAGSEISSTEREETAHLFFGQAAPWRFHWFLTHPPLEERIRQLDKRWDGRYLEPQSRQQAEAADPELAQQTAGAAPAMTMAAVAMAAASNPGHAETAAATTDTNELSTRELNTNTNTDTDEQHRQQALATMKDAARDPYSARALVFSLLLAPPKRLVHDQQLDLIRQYQGQDSYQIVLRLAQQLPHLDDDQRLPLVELAIPALKQLSPNQYQDFRATLVKLAKADGSIDVFEWCLYRLILQYLEPVFAQASPVKSRYRQVEQVTEAAATVLSYLAHFGHDDQSQAQQAFEQACQAAALELALQPKQSQFKPLNQAITELQQAYPHVKGRFIKALVTCAKADQQLKSVEMDLVRTFAALLETPAPELTFEQ</sequence>
<feature type="transmembrane region" description="Helical" evidence="12">
    <location>
        <begin position="17"/>
        <end position="43"/>
    </location>
</feature>
<evidence type="ECO:0000256" key="10">
    <source>
        <dbReference type="ARBA" id="ARBA00023136"/>
    </source>
</evidence>
<dbReference type="InterPro" id="IPR029024">
    <property type="entry name" value="TerB-like"/>
</dbReference>
<dbReference type="PANTHER" id="PTHR43221">
    <property type="entry name" value="PROTEASE HTPX"/>
    <property type="match status" value="1"/>
</dbReference>
<keyword evidence="10 12" id="KW-0472">Membrane</keyword>
<dbReference type="InterPro" id="IPR050083">
    <property type="entry name" value="HtpX_protease"/>
</dbReference>
<feature type="compositionally biased region" description="Low complexity" evidence="11">
    <location>
        <begin position="379"/>
        <end position="390"/>
    </location>
</feature>
<keyword evidence="4 12" id="KW-0812">Transmembrane</keyword>
<dbReference type="CDD" id="cd07340">
    <property type="entry name" value="M48B_Htpx_like"/>
    <property type="match status" value="1"/>
</dbReference>
<feature type="transmembrane region" description="Helical" evidence="12">
    <location>
        <begin position="231"/>
        <end position="252"/>
    </location>
</feature>
<protein>
    <recommendedName>
        <fullName evidence="13">Peptidase M48 domain-containing protein</fullName>
    </recommendedName>
</protein>
<evidence type="ECO:0000256" key="1">
    <source>
        <dbReference type="ARBA" id="ARBA00001947"/>
    </source>
</evidence>
<comment type="cofactor">
    <cofactor evidence="1">
        <name>Zn(2+)</name>
        <dbReference type="ChEBI" id="CHEBI:29105"/>
    </cofactor>
</comment>
<name>A0A222FGE8_9GAMM</name>
<dbReference type="EMBL" id="CP022530">
    <property type="protein sequence ID" value="ASP38155.1"/>
    <property type="molecule type" value="Genomic_DNA"/>
</dbReference>
<evidence type="ECO:0000259" key="13">
    <source>
        <dbReference type="Pfam" id="PF01435"/>
    </source>
</evidence>
<evidence type="ECO:0000256" key="9">
    <source>
        <dbReference type="ARBA" id="ARBA00023049"/>
    </source>
</evidence>
<dbReference type="GO" id="GO:0006508">
    <property type="term" value="P:proteolysis"/>
    <property type="evidence" value="ECO:0007669"/>
    <property type="project" value="UniProtKB-KW"/>
</dbReference>
<feature type="domain" description="Peptidase M48" evidence="13">
    <location>
        <begin position="113"/>
        <end position="333"/>
    </location>
</feature>
<dbReference type="SUPFAM" id="SSF158682">
    <property type="entry name" value="TerB-like"/>
    <property type="match status" value="1"/>
</dbReference>
<gene>
    <name evidence="14" type="ORF">CHH28_05405</name>
</gene>
<keyword evidence="2" id="KW-1003">Cell membrane</keyword>
<proteinExistence type="predicted"/>
<dbReference type="Pfam" id="PF01435">
    <property type="entry name" value="Peptidase_M48"/>
    <property type="match status" value="1"/>
</dbReference>
<dbReference type="Gene3D" id="3.30.2010.10">
    <property type="entry name" value="Metalloproteases ('zincins'), catalytic domain"/>
    <property type="match status" value="1"/>
</dbReference>
<evidence type="ECO:0000256" key="3">
    <source>
        <dbReference type="ARBA" id="ARBA00022670"/>
    </source>
</evidence>
<dbReference type="PANTHER" id="PTHR43221:SF2">
    <property type="entry name" value="PROTEASE HTPX HOMOLOG"/>
    <property type="match status" value="1"/>
</dbReference>
<evidence type="ECO:0000313" key="15">
    <source>
        <dbReference type="Proteomes" id="UP000202440"/>
    </source>
</evidence>
<feature type="region of interest" description="Disordered" evidence="11">
    <location>
        <begin position="379"/>
        <end position="409"/>
    </location>
</feature>
<evidence type="ECO:0000256" key="11">
    <source>
        <dbReference type="SAM" id="MobiDB-lite"/>
    </source>
</evidence>
<keyword evidence="6" id="KW-0378">Hydrolase</keyword>
<evidence type="ECO:0000256" key="2">
    <source>
        <dbReference type="ARBA" id="ARBA00022475"/>
    </source>
</evidence>
<evidence type="ECO:0000256" key="8">
    <source>
        <dbReference type="ARBA" id="ARBA00022989"/>
    </source>
</evidence>
<dbReference type="OrthoDB" id="15218at2"/>
<dbReference type="KEGG" id="bsan:CHH28_05405"/>
<dbReference type="GO" id="GO:0004222">
    <property type="term" value="F:metalloendopeptidase activity"/>
    <property type="evidence" value="ECO:0007669"/>
    <property type="project" value="InterPro"/>
</dbReference>
<feature type="transmembrane region" description="Helical" evidence="12">
    <location>
        <begin position="189"/>
        <end position="211"/>
    </location>
</feature>
<dbReference type="AlphaFoldDB" id="A0A222FGE8"/>
<evidence type="ECO:0000256" key="7">
    <source>
        <dbReference type="ARBA" id="ARBA00022833"/>
    </source>
</evidence>
<evidence type="ECO:0000256" key="6">
    <source>
        <dbReference type="ARBA" id="ARBA00022801"/>
    </source>
</evidence>
<dbReference type="GO" id="GO:0046872">
    <property type="term" value="F:metal ion binding"/>
    <property type="evidence" value="ECO:0007669"/>
    <property type="project" value="UniProtKB-KW"/>
</dbReference>
<keyword evidence="15" id="KW-1185">Reference proteome</keyword>
<reference evidence="14 15" key="1">
    <citation type="submission" date="2017-07" db="EMBL/GenBank/DDBJ databases">
        <title>Annotated genome sequence of Bacterioplanes sanyensis isolated from Red Sea.</title>
        <authorList>
            <person name="Rehman Z.U."/>
        </authorList>
    </citation>
    <scope>NUCLEOTIDE SEQUENCE [LARGE SCALE GENOMIC DNA]</scope>
    <source>
        <strain evidence="14 15">NV9</strain>
    </source>
</reference>